<reference evidence="2 3" key="1">
    <citation type="submission" date="2019-05" db="EMBL/GenBank/DDBJ databases">
        <authorList>
            <person name="Lee S.D."/>
        </authorList>
    </citation>
    <scope>NUCLEOTIDE SEQUENCE [LARGE SCALE GENOMIC DNA]</scope>
    <source>
        <strain evidence="2 3">YC2-7</strain>
    </source>
</reference>
<dbReference type="RefSeq" id="WP_169585705.1">
    <property type="nucleotide sequence ID" value="NZ_VCQU01000002.1"/>
</dbReference>
<evidence type="ECO:0000313" key="3">
    <source>
        <dbReference type="Proteomes" id="UP000535543"/>
    </source>
</evidence>
<sequence length="121" mass="13464">MVNTRSVEHEKRVSSAVHFVSAWAGSVAVNVAAVIVVVVLLALGAGFRFPHWWEITVHSVIALVSLVMLFVIQHTTNQHTNAILLKLDELIHADEDADNEVIDAEERTVDEQHDLEDRLGH</sequence>
<dbReference type="Proteomes" id="UP000535543">
    <property type="component" value="Unassembled WGS sequence"/>
</dbReference>
<dbReference type="EMBL" id="VCQU01000002">
    <property type="protein sequence ID" value="NMN94999.1"/>
    <property type="molecule type" value="Genomic_DNA"/>
</dbReference>
<dbReference type="GO" id="GO:0055085">
    <property type="term" value="P:transmembrane transport"/>
    <property type="evidence" value="ECO:0007669"/>
    <property type="project" value="InterPro"/>
</dbReference>
<evidence type="ECO:0008006" key="4">
    <source>
        <dbReference type="Google" id="ProtNLM"/>
    </source>
</evidence>
<proteinExistence type="predicted"/>
<dbReference type="InterPro" id="IPR007251">
    <property type="entry name" value="Iron_permease_Fet4"/>
</dbReference>
<organism evidence="2 3">
    <name type="scientific">Antrihabitans stalactiti</name>
    <dbReference type="NCBI Taxonomy" id="2584121"/>
    <lineage>
        <taxon>Bacteria</taxon>
        <taxon>Bacillati</taxon>
        <taxon>Actinomycetota</taxon>
        <taxon>Actinomycetes</taxon>
        <taxon>Mycobacteriales</taxon>
        <taxon>Nocardiaceae</taxon>
        <taxon>Antrihabitans</taxon>
    </lineage>
</organism>
<keyword evidence="1" id="KW-1133">Transmembrane helix</keyword>
<keyword evidence="1" id="KW-0812">Transmembrane</keyword>
<feature type="transmembrane region" description="Helical" evidence="1">
    <location>
        <begin position="55"/>
        <end position="72"/>
    </location>
</feature>
<keyword evidence="1" id="KW-0472">Membrane</keyword>
<protein>
    <recommendedName>
        <fullName evidence="4">Low affinity iron permease family protein</fullName>
    </recommendedName>
</protein>
<evidence type="ECO:0000313" key="2">
    <source>
        <dbReference type="EMBL" id="NMN94999.1"/>
    </source>
</evidence>
<gene>
    <name evidence="2" type="ORF">FGL95_08125</name>
</gene>
<dbReference type="AlphaFoldDB" id="A0A848K9H4"/>
<feature type="transmembrane region" description="Helical" evidence="1">
    <location>
        <begin position="20"/>
        <end position="43"/>
    </location>
</feature>
<evidence type="ECO:0000256" key="1">
    <source>
        <dbReference type="SAM" id="Phobius"/>
    </source>
</evidence>
<keyword evidence="3" id="KW-1185">Reference proteome</keyword>
<reference evidence="2 3" key="2">
    <citation type="submission" date="2020-06" db="EMBL/GenBank/DDBJ databases">
        <title>Antribacter stalactiti gen. nov., sp. nov., a new member of the family Nacardiaceae isolated from a cave.</title>
        <authorList>
            <person name="Kim I.S."/>
        </authorList>
    </citation>
    <scope>NUCLEOTIDE SEQUENCE [LARGE SCALE GENOMIC DNA]</scope>
    <source>
        <strain evidence="2 3">YC2-7</strain>
    </source>
</reference>
<name>A0A848K9H4_9NOCA</name>
<comment type="caution">
    <text evidence="2">The sequence shown here is derived from an EMBL/GenBank/DDBJ whole genome shotgun (WGS) entry which is preliminary data.</text>
</comment>
<dbReference type="Pfam" id="PF04120">
    <property type="entry name" value="Iron_permease"/>
    <property type="match status" value="1"/>
</dbReference>
<accession>A0A848K9H4</accession>